<dbReference type="GO" id="GO:0005524">
    <property type="term" value="F:ATP binding"/>
    <property type="evidence" value="ECO:0007669"/>
    <property type="project" value="UniProtKB-KW"/>
</dbReference>
<dbReference type="GO" id="GO:0016301">
    <property type="term" value="F:kinase activity"/>
    <property type="evidence" value="ECO:0007669"/>
    <property type="project" value="UniProtKB-KW"/>
</dbReference>
<comment type="similarity">
    <text evidence="1">Belongs to the four-carbon acid sugar kinase family.</text>
</comment>
<feature type="domain" description="Four-carbon acid sugar kinase N-terminal" evidence="7">
    <location>
        <begin position="39"/>
        <end position="276"/>
    </location>
</feature>
<protein>
    <recommendedName>
        <fullName evidence="10">Four-carbon acid sugar kinase nucleotide binding domain-containing protein</fullName>
    </recommendedName>
</protein>
<keyword evidence="5" id="KW-0067">ATP-binding</keyword>
<dbReference type="Gene3D" id="3.40.50.10840">
    <property type="entry name" value="Putative sugar-binding, N-terminal domain"/>
    <property type="match status" value="1"/>
</dbReference>
<evidence type="ECO:0008006" key="10">
    <source>
        <dbReference type="Google" id="ProtNLM"/>
    </source>
</evidence>
<evidence type="ECO:0000256" key="6">
    <source>
        <dbReference type="ARBA" id="ARBA00023277"/>
    </source>
</evidence>
<dbReference type="InterPro" id="IPR042213">
    <property type="entry name" value="NBD_C_sf"/>
</dbReference>
<accession>A0A381SB05</accession>
<dbReference type="AlphaFoldDB" id="A0A381SB05"/>
<keyword evidence="4" id="KW-0418">Kinase</keyword>
<evidence type="ECO:0000259" key="7">
    <source>
        <dbReference type="Pfam" id="PF07005"/>
    </source>
</evidence>
<dbReference type="Pfam" id="PF07005">
    <property type="entry name" value="SBD_N"/>
    <property type="match status" value="1"/>
</dbReference>
<evidence type="ECO:0000256" key="5">
    <source>
        <dbReference type="ARBA" id="ARBA00022840"/>
    </source>
</evidence>
<reference evidence="9" key="1">
    <citation type="submission" date="2018-05" db="EMBL/GenBank/DDBJ databases">
        <authorList>
            <person name="Lanie J.A."/>
            <person name="Ng W.-L."/>
            <person name="Kazmierczak K.M."/>
            <person name="Andrzejewski T.M."/>
            <person name="Davidsen T.M."/>
            <person name="Wayne K.J."/>
            <person name="Tettelin H."/>
            <person name="Glass J.I."/>
            <person name="Rusch D."/>
            <person name="Podicherti R."/>
            <person name="Tsui H.-C.T."/>
            <person name="Winkler M.E."/>
        </authorList>
    </citation>
    <scope>NUCLEOTIDE SEQUENCE</scope>
</reference>
<dbReference type="InterPro" id="IPR031475">
    <property type="entry name" value="NBD_C"/>
</dbReference>
<evidence type="ECO:0000313" key="9">
    <source>
        <dbReference type="EMBL" id="SVA00679.1"/>
    </source>
</evidence>
<feature type="domain" description="Four-carbon acid sugar kinase nucleotide binding" evidence="8">
    <location>
        <begin position="300"/>
        <end position="459"/>
    </location>
</feature>
<proteinExistence type="inferred from homology"/>
<evidence type="ECO:0000256" key="4">
    <source>
        <dbReference type="ARBA" id="ARBA00022777"/>
    </source>
</evidence>
<evidence type="ECO:0000256" key="1">
    <source>
        <dbReference type="ARBA" id="ARBA00005715"/>
    </source>
</evidence>
<dbReference type="Pfam" id="PF17042">
    <property type="entry name" value="NBD_C"/>
    <property type="match status" value="1"/>
</dbReference>
<dbReference type="SUPFAM" id="SSF142764">
    <property type="entry name" value="YgbK-like"/>
    <property type="match status" value="1"/>
</dbReference>
<sequence length="469" mass="51697">MQHHPVPLKATLDSLPPLWPQELLPQIRSILAETPSMLFVLDDDPTGAQTVHNASFLTEWSLDVLLSEYHQPEKVTFLLTNTRAKTEAEAVEINTKLGREFDQLTNYLKIPFSIISRSDSTLRGHFPAELDALAEGMGNSHDGIVFIPFFIQGGRYTIDDVQYVSDEGMLMPVGQTPFARDSVFGYQSSNLRDWIEEKTFGRVLAKDVLSVSIDDIRIGGPDVVAKKLQDMKFGNICIVNAADMRDLNVVALAMLTLQHNYGKNYLIRSSASFVRSRLGQEERPILTKKEMGYTREGGALILVGSHVPGSTSQLESLLNLPDVYGLELDVHKVLQYDKEQIISIIEQTDRLLSESKDIVIYTSREVITGSSPDEDLKIGVTITDAITKIVSGITVTPRYLISKGGMTSSNIIANALKIKRATVPGQISSGVLVLQLGPESKYPGSKLILWPGNVGGPTAISDVVMRMRT</sequence>
<dbReference type="InterPro" id="IPR010737">
    <property type="entry name" value="4-carb_acid_sugar_kinase_N"/>
</dbReference>
<evidence type="ECO:0000256" key="3">
    <source>
        <dbReference type="ARBA" id="ARBA00022741"/>
    </source>
</evidence>
<name>A0A381SB05_9ZZZZ</name>
<keyword evidence="2" id="KW-0808">Transferase</keyword>
<keyword evidence="3" id="KW-0547">Nucleotide-binding</keyword>
<gene>
    <name evidence="9" type="ORF">METZ01_LOCUS53533</name>
</gene>
<organism evidence="9">
    <name type="scientific">marine metagenome</name>
    <dbReference type="NCBI Taxonomy" id="408172"/>
    <lineage>
        <taxon>unclassified sequences</taxon>
        <taxon>metagenomes</taxon>
        <taxon>ecological metagenomes</taxon>
    </lineage>
</organism>
<dbReference type="Gene3D" id="3.40.980.20">
    <property type="entry name" value="Four-carbon acid sugar kinase, nucleotide binding domain"/>
    <property type="match status" value="1"/>
</dbReference>
<evidence type="ECO:0000256" key="2">
    <source>
        <dbReference type="ARBA" id="ARBA00022679"/>
    </source>
</evidence>
<dbReference type="EMBL" id="UINC01002826">
    <property type="protein sequence ID" value="SVA00679.1"/>
    <property type="molecule type" value="Genomic_DNA"/>
</dbReference>
<evidence type="ECO:0000259" key="8">
    <source>
        <dbReference type="Pfam" id="PF17042"/>
    </source>
</evidence>
<keyword evidence="6" id="KW-0119">Carbohydrate metabolism</keyword>
<dbReference type="InterPro" id="IPR037051">
    <property type="entry name" value="4-carb_acid_sugar_kinase_N_sf"/>
</dbReference>